<reference evidence="1 2" key="1">
    <citation type="submission" date="2015-11" db="EMBL/GenBank/DDBJ databases">
        <title>Exploring the genomic traits of fungus-feeding bacterial genus Collimonas.</title>
        <authorList>
            <person name="Song C."/>
            <person name="Schmidt R."/>
            <person name="de Jager V."/>
            <person name="Krzyzanowska D."/>
            <person name="Jongedijk E."/>
            <person name="Cankar K."/>
            <person name="Beekwilder J."/>
            <person name="van Veen A."/>
            <person name="de Boer W."/>
            <person name="van Veen J.A."/>
            <person name="Garbeva P."/>
        </authorList>
    </citation>
    <scope>NUCLEOTIDE SEQUENCE [LARGE SCALE GENOMIC DNA]</scope>
    <source>
        <strain evidence="1 2">Ter282</strain>
    </source>
</reference>
<evidence type="ECO:0000313" key="1">
    <source>
        <dbReference type="EMBL" id="AMP09058.1"/>
    </source>
</evidence>
<organism evidence="1 2">
    <name type="scientific">Collimonas arenae</name>
    <dbReference type="NCBI Taxonomy" id="279058"/>
    <lineage>
        <taxon>Bacteria</taxon>
        <taxon>Pseudomonadati</taxon>
        <taxon>Pseudomonadota</taxon>
        <taxon>Betaproteobacteria</taxon>
        <taxon>Burkholderiales</taxon>
        <taxon>Oxalobacteraceae</taxon>
        <taxon>Collimonas</taxon>
    </lineage>
</organism>
<name>A0A127PMY0_9BURK</name>
<keyword evidence="2" id="KW-1185">Reference proteome</keyword>
<dbReference type="Proteomes" id="UP000071778">
    <property type="component" value="Chromosome"/>
</dbReference>
<accession>A0A127PMY0</accession>
<dbReference type="EMBL" id="CP013235">
    <property type="protein sequence ID" value="AMP09058.1"/>
    <property type="molecule type" value="Genomic_DNA"/>
</dbReference>
<evidence type="ECO:0000313" key="2">
    <source>
        <dbReference type="Proteomes" id="UP000071778"/>
    </source>
</evidence>
<sequence>MRIWTRMQYLMMNDNAEEFTAKTRKHLHRRTPCVFKAYAYLM</sequence>
<dbReference type="AlphaFoldDB" id="A0A127PMY0"/>
<protein>
    <submittedName>
        <fullName evidence="1">Uncharacterized protein</fullName>
    </submittedName>
</protein>
<gene>
    <name evidence="1" type="ORF">CAter282_1265</name>
</gene>
<proteinExistence type="predicted"/>